<name>A0A250DJV9_9BURK</name>
<keyword evidence="4" id="KW-0238">DNA-binding</keyword>
<dbReference type="Gene3D" id="3.40.50.300">
    <property type="entry name" value="P-loop containing nucleotide triphosphate hydrolases"/>
    <property type="match status" value="1"/>
</dbReference>
<dbReference type="SUPFAM" id="SSF46689">
    <property type="entry name" value="Homeodomain-like"/>
    <property type="match status" value="1"/>
</dbReference>
<keyword evidence="2" id="KW-0067">ATP-binding</keyword>
<dbReference type="PROSITE" id="PS00675">
    <property type="entry name" value="SIGMA54_INTERACT_1"/>
    <property type="match status" value="1"/>
</dbReference>
<dbReference type="InterPro" id="IPR027417">
    <property type="entry name" value="P-loop_NTPase"/>
</dbReference>
<dbReference type="InterPro" id="IPR058031">
    <property type="entry name" value="AAA_lid_NorR"/>
</dbReference>
<dbReference type="GO" id="GO:0043565">
    <property type="term" value="F:sequence-specific DNA binding"/>
    <property type="evidence" value="ECO:0007669"/>
    <property type="project" value="InterPro"/>
</dbReference>
<dbReference type="InterPro" id="IPR029016">
    <property type="entry name" value="GAF-like_dom_sf"/>
</dbReference>
<keyword evidence="5" id="KW-0804">Transcription</keyword>
<proteinExistence type="predicted"/>
<dbReference type="InterPro" id="IPR002078">
    <property type="entry name" value="Sigma_54_int"/>
</dbReference>
<dbReference type="InterPro" id="IPR009057">
    <property type="entry name" value="Homeodomain-like_sf"/>
</dbReference>
<dbReference type="AlphaFoldDB" id="A0A250DJV9"/>
<dbReference type="Proteomes" id="UP000217154">
    <property type="component" value="Chromosome"/>
</dbReference>
<evidence type="ECO:0000313" key="7">
    <source>
        <dbReference type="EMBL" id="ATA54239.1"/>
    </source>
</evidence>
<dbReference type="InterPro" id="IPR025662">
    <property type="entry name" value="Sigma_54_int_dom_ATP-bd_1"/>
</dbReference>
<keyword evidence="3" id="KW-0805">Transcription regulation</keyword>
<accession>A0A250DJV9</accession>
<reference evidence="7 8" key="1">
    <citation type="submission" date="2017-09" db="EMBL/GenBank/DDBJ databases">
        <title>The diverse metabolic capabilities of V. boronicumulans make it an excellent choice for continued studies on novel biodegradation.</title>
        <authorList>
            <person name="Sun S."/>
        </authorList>
    </citation>
    <scope>NUCLEOTIDE SEQUENCE [LARGE SCALE GENOMIC DNA]</scope>
    <source>
        <strain evidence="7 8">J1</strain>
    </source>
</reference>
<protein>
    <submittedName>
        <fullName evidence="7">Transcriptional activator of acetoin/glycerol metabolism</fullName>
    </submittedName>
</protein>
<dbReference type="SUPFAM" id="SSF52540">
    <property type="entry name" value="P-loop containing nucleoside triphosphate hydrolases"/>
    <property type="match status" value="1"/>
</dbReference>
<evidence type="ECO:0000256" key="3">
    <source>
        <dbReference type="ARBA" id="ARBA00023015"/>
    </source>
</evidence>
<dbReference type="EMBL" id="CP023284">
    <property type="protein sequence ID" value="ATA54239.1"/>
    <property type="molecule type" value="Genomic_DNA"/>
</dbReference>
<organism evidence="7 8">
    <name type="scientific">Variovorax boronicumulans</name>
    <dbReference type="NCBI Taxonomy" id="436515"/>
    <lineage>
        <taxon>Bacteria</taxon>
        <taxon>Pseudomonadati</taxon>
        <taxon>Pseudomonadota</taxon>
        <taxon>Betaproteobacteria</taxon>
        <taxon>Burkholderiales</taxon>
        <taxon>Comamonadaceae</taxon>
        <taxon>Variovorax</taxon>
    </lineage>
</organism>
<dbReference type="PANTHER" id="PTHR32071">
    <property type="entry name" value="TRANSCRIPTIONAL REGULATORY PROTEIN"/>
    <property type="match status" value="1"/>
</dbReference>
<dbReference type="RefSeq" id="WP_095744896.1">
    <property type="nucleotide sequence ID" value="NZ_CP023284.1"/>
</dbReference>
<gene>
    <name evidence="7" type="ORF">CKY39_14170</name>
</gene>
<dbReference type="Pfam" id="PF25601">
    <property type="entry name" value="AAA_lid_14"/>
    <property type="match status" value="1"/>
</dbReference>
<evidence type="ECO:0000256" key="1">
    <source>
        <dbReference type="ARBA" id="ARBA00022741"/>
    </source>
</evidence>
<evidence type="ECO:0000256" key="4">
    <source>
        <dbReference type="ARBA" id="ARBA00023125"/>
    </source>
</evidence>
<dbReference type="FunFam" id="3.40.50.300:FF:000006">
    <property type="entry name" value="DNA-binding transcriptional regulator NtrC"/>
    <property type="match status" value="1"/>
</dbReference>
<evidence type="ECO:0000256" key="5">
    <source>
        <dbReference type="ARBA" id="ARBA00023163"/>
    </source>
</evidence>
<dbReference type="InterPro" id="IPR003593">
    <property type="entry name" value="AAA+_ATPase"/>
</dbReference>
<dbReference type="SUPFAM" id="SSF55781">
    <property type="entry name" value="GAF domain-like"/>
    <property type="match status" value="1"/>
</dbReference>
<dbReference type="Gene3D" id="1.10.8.60">
    <property type="match status" value="1"/>
</dbReference>
<dbReference type="KEGG" id="vbo:CKY39_14170"/>
<dbReference type="Pfam" id="PF01590">
    <property type="entry name" value="GAF"/>
    <property type="match status" value="1"/>
</dbReference>
<dbReference type="Pfam" id="PF00158">
    <property type="entry name" value="Sigma54_activat"/>
    <property type="match status" value="1"/>
</dbReference>
<dbReference type="PANTHER" id="PTHR32071:SF77">
    <property type="entry name" value="TRANSCRIPTIONAL REGULATORY PROTEIN"/>
    <property type="match status" value="1"/>
</dbReference>
<evidence type="ECO:0000313" key="8">
    <source>
        <dbReference type="Proteomes" id="UP000217154"/>
    </source>
</evidence>
<dbReference type="InterPro" id="IPR002197">
    <property type="entry name" value="HTH_Fis"/>
</dbReference>
<evidence type="ECO:0000259" key="6">
    <source>
        <dbReference type="PROSITE" id="PS50045"/>
    </source>
</evidence>
<dbReference type="GO" id="GO:0005524">
    <property type="term" value="F:ATP binding"/>
    <property type="evidence" value="ECO:0007669"/>
    <property type="project" value="UniProtKB-KW"/>
</dbReference>
<dbReference type="Gene3D" id="1.10.10.60">
    <property type="entry name" value="Homeodomain-like"/>
    <property type="match status" value="1"/>
</dbReference>
<dbReference type="Pfam" id="PF02954">
    <property type="entry name" value="HTH_8"/>
    <property type="match status" value="1"/>
</dbReference>
<dbReference type="PROSITE" id="PS50045">
    <property type="entry name" value="SIGMA54_INTERACT_4"/>
    <property type="match status" value="1"/>
</dbReference>
<dbReference type="CDD" id="cd00009">
    <property type="entry name" value="AAA"/>
    <property type="match status" value="1"/>
</dbReference>
<sequence length="631" mass="67590">MTSEAFAPSVSVAQARELFFAQGRDPAPWIAPHISRSWQRSRPVDPHCIDPTPMAPSLLNERREQAMRLLSCAQPELDGLAEHAVGNGCIVALSDASGLILEEIGSPDFLPKAQRVALQPGVEWSESHRGTNAIGTALAERVALMVLGGEHYLAQNGRLGCAAAPIFSGRGELAGALDISGETARVNHHALGLVRMAAQQVEHRMLLAEASGHVLRFHARPALIGTAREGLMVIEGGRIVAANRVALDLFGRSWEGLLDLDAEEFLGAQWPRMEHRRSLLTLPGGRQIATVMERTGTANSGTGRTGARQVMAASASPVDNDDVVRPLLARAVRVLNEGVPVLVNGETGSGKEVFSRRLHAASRRSAGPFVAVDCASLPETLIEAELFGYEEGAFTGARRKGMPGRIREAHGGVLFLDEIAEIPLALQTRLLRVLEGRVVTPLGGGQGVAVDFDLICATHAGLPALVEAGRFRADLMYRVAGFTIALPALHERADRRALIARLFLESGGAAKHLCLENDALERLAAYRWPGNVRELRSVLRALVALADPGDAVTADALPAHLQDAAPPADFSEATASQPNAPLQTITRHAIDEALRACDHDVARAARRLGVHRSTVYRHLARQRPPAGNTKD</sequence>
<dbReference type="GO" id="GO:0006355">
    <property type="term" value="P:regulation of DNA-templated transcription"/>
    <property type="evidence" value="ECO:0007669"/>
    <property type="project" value="InterPro"/>
</dbReference>
<dbReference type="InterPro" id="IPR003018">
    <property type="entry name" value="GAF"/>
</dbReference>
<evidence type="ECO:0000256" key="2">
    <source>
        <dbReference type="ARBA" id="ARBA00022840"/>
    </source>
</evidence>
<keyword evidence="1" id="KW-0547">Nucleotide-binding</keyword>
<dbReference type="Gene3D" id="3.30.450.40">
    <property type="match status" value="1"/>
</dbReference>
<dbReference type="SMART" id="SM00382">
    <property type="entry name" value="AAA"/>
    <property type="match status" value="1"/>
</dbReference>
<feature type="domain" description="Sigma-54 factor interaction" evidence="6">
    <location>
        <begin position="317"/>
        <end position="544"/>
    </location>
</feature>